<sequence length="40" mass="4592">MLLPPPLKRPVHGCLRKRVVVVGSSFAKLCCRWEENSNRN</sequence>
<dbReference type="AlphaFoldDB" id="B6VSV9"/>
<evidence type="ECO:0000313" key="1">
    <source>
        <dbReference type="EMBL" id="EEB27148.1"/>
    </source>
</evidence>
<dbReference type="Proteomes" id="UP000004849">
    <property type="component" value="Unassembled WGS sequence"/>
</dbReference>
<proteinExistence type="predicted"/>
<name>B6VSV9_9BACT</name>
<gene>
    <name evidence="1" type="ORF">BACDOR_00360</name>
</gene>
<dbReference type="EMBL" id="ABWZ01000010">
    <property type="protein sequence ID" value="EEB27148.1"/>
    <property type="molecule type" value="Genomic_DNA"/>
</dbReference>
<organism evidence="1 2">
    <name type="scientific">Phocaeicola dorei DSM 17855</name>
    <dbReference type="NCBI Taxonomy" id="483217"/>
    <lineage>
        <taxon>Bacteria</taxon>
        <taxon>Pseudomonadati</taxon>
        <taxon>Bacteroidota</taxon>
        <taxon>Bacteroidia</taxon>
        <taxon>Bacteroidales</taxon>
        <taxon>Bacteroidaceae</taxon>
        <taxon>Phocaeicola</taxon>
    </lineage>
</organism>
<dbReference type="HOGENOM" id="CLU_3284794_0_0_10"/>
<reference evidence="1 2" key="2">
    <citation type="submission" date="2008-10" db="EMBL/GenBank/DDBJ databases">
        <authorList>
            <person name="Fulton L."/>
            <person name="Clifton S."/>
            <person name="Fulton B."/>
            <person name="Xu J."/>
            <person name="Minx P."/>
            <person name="Pepin K.H."/>
            <person name="Johnson M."/>
            <person name="Thiruvilangam P."/>
            <person name="Bhonagiri V."/>
            <person name="Nash W.E."/>
            <person name="Mardis E.R."/>
            <person name="Wilson R.K."/>
        </authorList>
    </citation>
    <scope>NUCLEOTIDE SEQUENCE [LARGE SCALE GENOMIC DNA]</scope>
    <source>
        <strain evidence="1 2">DSM 17855</strain>
    </source>
</reference>
<evidence type="ECO:0000313" key="2">
    <source>
        <dbReference type="Proteomes" id="UP000004849"/>
    </source>
</evidence>
<accession>B6VSV9</accession>
<reference evidence="1 2" key="1">
    <citation type="submission" date="2008-10" db="EMBL/GenBank/DDBJ databases">
        <title>Draft genome sequence of Bacteroides dorei (DSM 17855).</title>
        <authorList>
            <person name="Sudarsanam P."/>
            <person name="Ley R."/>
            <person name="Guruge J."/>
            <person name="Turnbaugh P.J."/>
            <person name="Mahowald M."/>
            <person name="Liep D."/>
            <person name="Gordon J."/>
        </authorList>
    </citation>
    <scope>NUCLEOTIDE SEQUENCE [LARGE SCALE GENOMIC DNA]</scope>
    <source>
        <strain evidence="1 2">DSM 17855</strain>
    </source>
</reference>
<protein>
    <submittedName>
        <fullName evidence="1">Uncharacterized protein</fullName>
    </submittedName>
</protein>